<feature type="chain" id="PRO_5043394220" description="Lipoprotein" evidence="2">
    <location>
        <begin position="22"/>
        <end position="303"/>
    </location>
</feature>
<feature type="compositionally biased region" description="Low complexity" evidence="1">
    <location>
        <begin position="28"/>
        <end position="43"/>
    </location>
</feature>
<dbReference type="EMBL" id="BMSJ01000013">
    <property type="protein sequence ID" value="GGR47074.1"/>
    <property type="molecule type" value="Genomic_DNA"/>
</dbReference>
<dbReference type="Proteomes" id="UP000326029">
    <property type="component" value="Chromosome"/>
</dbReference>
<accession>A0AAV4KTT6</accession>
<feature type="region of interest" description="Disordered" evidence="1">
    <location>
        <begin position="23"/>
        <end position="43"/>
    </location>
</feature>
<keyword evidence="2" id="KW-0732">Signal</keyword>
<proteinExistence type="predicted"/>
<evidence type="ECO:0000313" key="3">
    <source>
        <dbReference type="EMBL" id="GGR47074.1"/>
    </source>
</evidence>
<evidence type="ECO:0000313" key="4">
    <source>
        <dbReference type="EMBL" id="QEV34946.1"/>
    </source>
</evidence>
<dbReference type="AlphaFoldDB" id="A0AAV4KTT6"/>
<sequence>MRRPAPAALVLLCAVLAGCSAPERSGQSARPAPTASAPAASTATPAAESAYTFRLPMARYSYTEAEYALVQSAEHVLARRCMARYSLSYRPPAPAPPPPPVDRRYGLAEKGNADRFGYRLPPAPTPSPAPADERPGAAEILVLYGRQGAGGRAGKLEHHGKAIPEKGCLGQAMEDFRKGYEHPEGTDAASRIATRSHQESLTDPKVRAALGKWSACMAESGYSYASPMEPLGKYLEGPVTAEERATAGTDVACKRSTGLLETWFGVESGIQRRMIGPEAAVLEELRDRHVRKVAAARRIIAEG</sequence>
<feature type="signal peptide" evidence="2">
    <location>
        <begin position="1"/>
        <end position="21"/>
    </location>
</feature>
<keyword evidence="5" id="KW-1185">Reference proteome</keyword>
<reference evidence="3 6" key="1">
    <citation type="journal article" date="2014" name="Int. J. Syst. Evol. Microbiol.">
        <title>Complete genome sequence of Corynebacterium casei LMG S-19264T (=DSM 44701T), isolated from a smear-ripened cheese.</title>
        <authorList>
            <consortium name="US DOE Joint Genome Institute (JGI-PGF)"/>
            <person name="Walter F."/>
            <person name="Albersmeier A."/>
            <person name="Kalinowski J."/>
            <person name="Ruckert C."/>
        </authorList>
    </citation>
    <scope>NUCLEOTIDE SEQUENCE [LARGE SCALE GENOMIC DNA]</scope>
    <source>
        <strain evidence="3 6">JCM 4205</strain>
    </source>
</reference>
<name>A0AAV4KTT6_9ACTN</name>
<evidence type="ECO:0000256" key="2">
    <source>
        <dbReference type="SAM" id="SignalP"/>
    </source>
</evidence>
<reference evidence="4 5" key="2">
    <citation type="submission" date="2017-09" db="EMBL/GenBank/DDBJ databases">
        <authorList>
            <person name="Lee N."/>
            <person name="Cho B.-K."/>
        </authorList>
    </citation>
    <scope>NUCLEOTIDE SEQUENCE [LARGE SCALE GENOMIC DNA]</scope>
    <source>
        <strain evidence="4 5">ATCC 19740</strain>
    </source>
</reference>
<dbReference type="GeneID" id="95456941"/>
<evidence type="ECO:0008006" key="7">
    <source>
        <dbReference type="Google" id="ProtNLM"/>
    </source>
</evidence>
<gene>
    <name evidence="4" type="ORF">CP977_24580</name>
    <name evidence="3" type="ORF">GCM10010497_58230</name>
</gene>
<dbReference type="PROSITE" id="PS51257">
    <property type="entry name" value="PROKAR_LIPOPROTEIN"/>
    <property type="match status" value="1"/>
</dbReference>
<evidence type="ECO:0000256" key="1">
    <source>
        <dbReference type="SAM" id="MobiDB-lite"/>
    </source>
</evidence>
<dbReference type="RefSeq" id="WP_152370815.1">
    <property type="nucleotide sequence ID" value="NZ_BMSJ01000013.1"/>
</dbReference>
<dbReference type="Proteomes" id="UP000642014">
    <property type="component" value="Unassembled WGS sequence"/>
</dbReference>
<reference evidence="3" key="3">
    <citation type="submission" date="2023-08" db="EMBL/GenBank/DDBJ databases">
        <authorList>
            <person name="Sun Q."/>
            <person name="Ohkuma M."/>
        </authorList>
    </citation>
    <scope>NUCLEOTIDE SEQUENCE</scope>
    <source>
        <strain evidence="3">JCM 4205</strain>
    </source>
</reference>
<protein>
    <recommendedName>
        <fullName evidence="7">Lipoprotein</fullName>
    </recommendedName>
</protein>
<organism evidence="3 6">
    <name type="scientific">Streptomyces cinereoruber</name>
    <dbReference type="NCBI Taxonomy" id="67260"/>
    <lineage>
        <taxon>Bacteria</taxon>
        <taxon>Bacillati</taxon>
        <taxon>Actinomycetota</taxon>
        <taxon>Actinomycetes</taxon>
        <taxon>Kitasatosporales</taxon>
        <taxon>Streptomycetaceae</taxon>
        <taxon>Streptomyces</taxon>
    </lineage>
</organism>
<evidence type="ECO:0000313" key="6">
    <source>
        <dbReference type="Proteomes" id="UP000642014"/>
    </source>
</evidence>
<dbReference type="EMBL" id="CP023693">
    <property type="protein sequence ID" value="QEV34946.1"/>
    <property type="molecule type" value="Genomic_DNA"/>
</dbReference>
<evidence type="ECO:0000313" key="5">
    <source>
        <dbReference type="Proteomes" id="UP000326029"/>
    </source>
</evidence>